<evidence type="ECO:0000313" key="4">
    <source>
        <dbReference type="EMBL" id="KAG0665448.1"/>
    </source>
</evidence>
<dbReference type="Pfam" id="PF00160">
    <property type="entry name" value="Pro_isomerase"/>
    <property type="match status" value="1"/>
</dbReference>
<dbReference type="GO" id="GO:0003755">
    <property type="term" value="F:peptidyl-prolyl cis-trans isomerase activity"/>
    <property type="evidence" value="ECO:0007669"/>
    <property type="project" value="UniProtKB-EC"/>
</dbReference>
<evidence type="ECO:0000313" key="5">
    <source>
        <dbReference type="Proteomes" id="UP000750334"/>
    </source>
</evidence>
<dbReference type="AlphaFoldDB" id="A0A9P7B9F3"/>
<reference evidence="4 5" key="1">
    <citation type="submission" date="2020-11" db="EMBL/GenBank/DDBJ databases">
        <title>Kefir isolates.</title>
        <authorList>
            <person name="Marcisauskas S."/>
            <person name="Kim Y."/>
            <person name="Blasche S."/>
        </authorList>
    </citation>
    <scope>NUCLEOTIDE SEQUENCE [LARGE SCALE GENOMIC DNA]</scope>
    <source>
        <strain evidence="4 5">OG2</strain>
    </source>
</reference>
<accession>A0A9P7B9F3</accession>
<gene>
    <name evidence="4" type="primary">CWC27</name>
    <name evidence="4" type="ORF">C6P45_000445</name>
</gene>
<dbReference type="InterPro" id="IPR002130">
    <property type="entry name" value="Cyclophilin-type_PPIase_dom"/>
</dbReference>
<dbReference type="Proteomes" id="UP000750334">
    <property type="component" value="Unassembled WGS sequence"/>
</dbReference>
<evidence type="ECO:0000256" key="2">
    <source>
        <dbReference type="SAM" id="MobiDB-lite"/>
    </source>
</evidence>
<dbReference type="EMBL" id="PUHR01000112">
    <property type="protein sequence ID" value="KAG0665448.1"/>
    <property type="molecule type" value="Genomic_DNA"/>
</dbReference>
<feature type="domain" description="PPIase cyclophilin-type" evidence="3">
    <location>
        <begin position="11"/>
        <end position="138"/>
    </location>
</feature>
<evidence type="ECO:0000259" key="3">
    <source>
        <dbReference type="Pfam" id="PF00160"/>
    </source>
</evidence>
<proteinExistence type="predicted"/>
<evidence type="ECO:0000256" key="1">
    <source>
        <dbReference type="ARBA" id="ARBA00000971"/>
    </source>
</evidence>
<name>A0A9P7B9F3_MAUEX</name>
<dbReference type="InterPro" id="IPR029000">
    <property type="entry name" value="Cyclophilin-like_dom_sf"/>
</dbReference>
<dbReference type="OrthoDB" id="442970at2759"/>
<sequence>MSVLRTTAKCEISTSKGNLEVELWAKECPNTCRNFMNIALSNDFNGDSFNNYLEGKYLFLERSKEHLEKGGSELKVEWNSRFSITQDGILCWNPKKRSFFISTGIWTNYPTNEFTIFGMVVGESIYKLREWLSSDIDTENNDKTGNKKFIYPPVIENVDITIPYFTDLIIKKNKIPRMDIMPPKTKLKAMPRVVLSFDDDDEGEVNVIPKIKMKASPLLNRKRKIRKVDSLDRNEQNEHGKPVEVITDIYDADQEDDKNGELPHGSDTNKVTIETEPETEKPKNKLDAMELLKKMKSSNNGKGMFS</sequence>
<comment type="caution">
    <text evidence="4">The sequence shown here is derived from an EMBL/GenBank/DDBJ whole genome shotgun (WGS) entry which is preliminary data.</text>
</comment>
<comment type="catalytic activity">
    <reaction evidence="1">
        <text>[protein]-peptidylproline (omega=180) = [protein]-peptidylproline (omega=0)</text>
        <dbReference type="Rhea" id="RHEA:16237"/>
        <dbReference type="Rhea" id="RHEA-COMP:10747"/>
        <dbReference type="Rhea" id="RHEA-COMP:10748"/>
        <dbReference type="ChEBI" id="CHEBI:83833"/>
        <dbReference type="ChEBI" id="CHEBI:83834"/>
        <dbReference type="EC" id="5.2.1.8"/>
    </reaction>
</comment>
<organism evidence="4 5">
    <name type="scientific">Maudiozyma exigua</name>
    <name type="common">Yeast</name>
    <name type="synonym">Kazachstania exigua</name>
    <dbReference type="NCBI Taxonomy" id="34358"/>
    <lineage>
        <taxon>Eukaryota</taxon>
        <taxon>Fungi</taxon>
        <taxon>Dikarya</taxon>
        <taxon>Ascomycota</taxon>
        <taxon>Saccharomycotina</taxon>
        <taxon>Saccharomycetes</taxon>
        <taxon>Saccharomycetales</taxon>
        <taxon>Saccharomycetaceae</taxon>
        <taxon>Maudiozyma</taxon>
    </lineage>
</organism>
<dbReference type="Gene3D" id="2.40.100.10">
    <property type="entry name" value="Cyclophilin-like"/>
    <property type="match status" value="1"/>
</dbReference>
<keyword evidence="5" id="KW-1185">Reference proteome</keyword>
<dbReference type="SUPFAM" id="SSF50891">
    <property type="entry name" value="Cyclophilin-like"/>
    <property type="match status" value="1"/>
</dbReference>
<feature type="region of interest" description="Disordered" evidence="2">
    <location>
        <begin position="254"/>
        <end position="286"/>
    </location>
</feature>
<protein>
    <submittedName>
        <fullName evidence="4">Peptidyl-prolyl isomerase cwc27</fullName>
    </submittedName>
</protein>
<keyword evidence="4" id="KW-0413">Isomerase</keyword>